<dbReference type="AlphaFoldDB" id="A0A0J6YEG7"/>
<dbReference type="EMBL" id="DS028096">
    <property type="protein sequence ID" value="KMP06035.1"/>
    <property type="molecule type" value="Genomic_DNA"/>
</dbReference>
<reference evidence="2" key="1">
    <citation type="journal article" date="2010" name="Genome Res.">
        <title>Population genomic sequencing of Coccidioides fungi reveals recent hybridization and transposon control.</title>
        <authorList>
            <person name="Neafsey D.E."/>
            <person name="Barker B.M."/>
            <person name="Sharpton T.J."/>
            <person name="Stajich J.E."/>
            <person name="Park D.J."/>
            <person name="Whiston E."/>
            <person name="Hung C.-Y."/>
            <person name="McMahan C."/>
            <person name="White J."/>
            <person name="Sykes S."/>
            <person name="Heiman D."/>
            <person name="Young S."/>
            <person name="Zeng Q."/>
            <person name="Abouelleil A."/>
            <person name="Aftuck L."/>
            <person name="Bessette D."/>
            <person name="Brown A."/>
            <person name="FitzGerald M."/>
            <person name="Lui A."/>
            <person name="Macdonald J.P."/>
            <person name="Priest M."/>
            <person name="Orbach M.J."/>
            <person name="Galgiani J.N."/>
            <person name="Kirkland T.N."/>
            <person name="Cole G.T."/>
            <person name="Birren B.W."/>
            <person name="Henn M.R."/>
            <person name="Taylor J.W."/>
            <person name="Rounsley S.D."/>
        </authorList>
    </citation>
    <scope>NUCLEOTIDE SEQUENCE [LARGE SCALE GENOMIC DNA]</scope>
    <source>
        <strain evidence="2">RMSCC 2394</strain>
    </source>
</reference>
<evidence type="ECO:0000313" key="1">
    <source>
        <dbReference type="EMBL" id="KMP06035.1"/>
    </source>
</evidence>
<evidence type="ECO:0000313" key="2">
    <source>
        <dbReference type="Proteomes" id="UP000054565"/>
    </source>
</evidence>
<dbReference type="Proteomes" id="UP000054565">
    <property type="component" value="Unassembled WGS sequence"/>
</dbReference>
<name>A0A0J6YEG7_COCIT</name>
<accession>A0A0J6YEG7</accession>
<sequence length="105" mass="12130">MDKLFANVWFLETLDGVSLFPRVSVTIQILKMEARQEACLRTLYTAFRRGFSCLPGANLPVIERILVGVKRRRSRWLDPRSFASRPSRRMPISKALGHLLLEQTE</sequence>
<proteinExistence type="predicted"/>
<organism evidence="1 2">
    <name type="scientific">Coccidioides immitis RMSCC 2394</name>
    <dbReference type="NCBI Taxonomy" id="404692"/>
    <lineage>
        <taxon>Eukaryota</taxon>
        <taxon>Fungi</taxon>
        <taxon>Dikarya</taxon>
        <taxon>Ascomycota</taxon>
        <taxon>Pezizomycotina</taxon>
        <taxon>Eurotiomycetes</taxon>
        <taxon>Eurotiomycetidae</taxon>
        <taxon>Onygenales</taxon>
        <taxon>Onygenaceae</taxon>
        <taxon>Coccidioides</taxon>
    </lineage>
</organism>
<protein>
    <submittedName>
        <fullName evidence="1">Uncharacterized protein</fullName>
    </submittedName>
</protein>
<gene>
    <name evidence="1" type="ORF">CIRG_05716</name>
</gene>